<organism evidence="2 3">
    <name type="scientific">Phytophthora fragariae</name>
    <dbReference type="NCBI Taxonomy" id="53985"/>
    <lineage>
        <taxon>Eukaryota</taxon>
        <taxon>Sar</taxon>
        <taxon>Stramenopiles</taxon>
        <taxon>Oomycota</taxon>
        <taxon>Peronosporomycetes</taxon>
        <taxon>Peronosporales</taxon>
        <taxon>Peronosporaceae</taxon>
        <taxon>Phytophthora</taxon>
    </lineage>
</organism>
<accession>A0A6A3TEV0</accession>
<comment type="caution">
    <text evidence="2">The sequence shown here is derived from an EMBL/GenBank/DDBJ whole genome shotgun (WGS) entry which is preliminary data.</text>
</comment>
<proteinExistence type="predicted"/>
<reference evidence="2 3" key="1">
    <citation type="submission" date="2018-08" db="EMBL/GenBank/DDBJ databases">
        <title>Genomic investigation of the strawberry pathogen Phytophthora fragariae indicates pathogenicity is determined by transcriptional variation in three key races.</title>
        <authorList>
            <person name="Adams T.M."/>
            <person name="Armitage A.D."/>
            <person name="Sobczyk M.K."/>
            <person name="Bates H.J."/>
            <person name="Dunwell J.M."/>
            <person name="Nellist C.F."/>
            <person name="Harrison R.J."/>
        </authorList>
    </citation>
    <scope>NUCLEOTIDE SEQUENCE [LARGE SCALE GENOMIC DNA]</scope>
    <source>
        <strain evidence="2 3">NOV-71</strain>
    </source>
</reference>
<feature type="region of interest" description="Disordered" evidence="1">
    <location>
        <begin position="1"/>
        <end position="31"/>
    </location>
</feature>
<protein>
    <submittedName>
        <fullName evidence="2">Uncharacterized protein</fullName>
    </submittedName>
</protein>
<feature type="compositionally biased region" description="Low complexity" evidence="1">
    <location>
        <begin position="11"/>
        <end position="31"/>
    </location>
</feature>
<sequence>MAHAERERDSSAASSKEQASNQASPSQPQLPALHRIACARVSLSLPLSLFSSQRRPHSPLAAFSRLI</sequence>
<evidence type="ECO:0000256" key="1">
    <source>
        <dbReference type="SAM" id="MobiDB-lite"/>
    </source>
</evidence>
<feature type="compositionally biased region" description="Basic and acidic residues" evidence="1">
    <location>
        <begin position="1"/>
        <end position="10"/>
    </location>
</feature>
<dbReference type="AlphaFoldDB" id="A0A6A3TEV0"/>
<evidence type="ECO:0000313" key="2">
    <source>
        <dbReference type="EMBL" id="KAE9135738.1"/>
    </source>
</evidence>
<dbReference type="Proteomes" id="UP000441208">
    <property type="component" value="Unassembled WGS sequence"/>
</dbReference>
<dbReference type="EMBL" id="QXFZ01000066">
    <property type="protein sequence ID" value="KAE9135738.1"/>
    <property type="molecule type" value="Genomic_DNA"/>
</dbReference>
<evidence type="ECO:0000313" key="3">
    <source>
        <dbReference type="Proteomes" id="UP000441208"/>
    </source>
</evidence>
<name>A0A6A3TEV0_9STRA</name>
<gene>
    <name evidence="2" type="ORF">PF007_g2465</name>
</gene>